<evidence type="ECO:0000313" key="8">
    <source>
        <dbReference type="EMBL" id="QTR45993.1"/>
    </source>
</evidence>
<dbReference type="Pfam" id="PF00512">
    <property type="entry name" value="HisKA"/>
    <property type="match status" value="1"/>
</dbReference>
<organism evidence="8 9">
    <name type="scientific">Thiothrix litoralis</name>
    <dbReference type="NCBI Taxonomy" id="2891210"/>
    <lineage>
        <taxon>Bacteria</taxon>
        <taxon>Pseudomonadati</taxon>
        <taxon>Pseudomonadota</taxon>
        <taxon>Gammaproteobacteria</taxon>
        <taxon>Thiotrichales</taxon>
        <taxon>Thiotrichaceae</taxon>
        <taxon>Thiothrix</taxon>
    </lineage>
</organism>
<keyword evidence="3 4" id="KW-0597">Phosphoprotein</keyword>
<dbReference type="InterPro" id="IPR003661">
    <property type="entry name" value="HisK_dim/P_dom"/>
</dbReference>
<gene>
    <name evidence="8" type="ORF">J9253_18725</name>
</gene>
<evidence type="ECO:0000259" key="7">
    <source>
        <dbReference type="PROSITE" id="PS50110"/>
    </source>
</evidence>
<evidence type="ECO:0000256" key="5">
    <source>
        <dbReference type="SAM" id="Phobius"/>
    </source>
</evidence>
<dbReference type="SUPFAM" id="SSF47384">
    <property type="entry name" value="Homodimeric domain of signal transducing histidine kinase"/>
    <property type="match status" value="1"/>
</dbReference>
<dbReference type="Pfam" id="PF00072">
    <property type="entry name" value="Response_reg"/>
    <property type="match status" value="1"/>
</dbReference>
<dbReference type="InterPro" id="IPR011622">
    <property type="entry name" value="7TMR_DISM_rcpt_extracell_dom2"/>
</dbReference>
<dbReference type="InterPro" id="IPR011006">
    <property type="entry name" value="CheY-like_superfamily"/>
</dbReference>
<evidence type="ECO:0000259" key="6">
    <source>
        <dbReference type="PROSITE" id="PS50109"/>
    </source>
</evidence>
<keyword evidence="5" id="KW-0472">Membrane</keyword>
<feature type="transmembrane region" description="Helical" evidence="5">
    <location>
        <begin position="260"/>
        <end position="278"/>
    </location>
</feature>
<evidence type="ECO:0000256" key="3">
    <source>
        <dbReference type="ARBA" id="ARBA00022553"/>
    </source>
</evidence>
<dbReference type="InterPro" id="IPR005467">
    <property type="entry name" value="His_kinase_dom"/>
</dbReference>
<comment type="catalytic activity">
    <reaction evidence="1">
        <text>ATP + protein L-histidine = ADP + protein N-phospho-L-histidine.</text>
        <dbReference type="EC" id="2.7.13.3"/>
    </reaction>
</comment>
<dbReference type="Pfam" id="PF02518">
    <property type="entry name" value="HATPase_c"/>
    <property type="match status" value="1"/>
</dbReference>
<keyword evidence="5" id="KW-1133">Transmembrane helix</keyword>
<keyword evidence="5" id="KW-0812">Transmembrane</keyword>
<feature type="transmembrane region" description="Helical" evidence="5">
    <location>
        <begin position="228"/>
        <end position="248"/>
    </location>
</feature>
<dbReference type="PANTHER" id="PTHR45339:SF5">
    <property type="entry name" value="HISTIDINE KINASE"/>
    <property type="match status" value="1"/>
</dbReference>
<dbReference type="PRINTS" id="PR00344">
    <property type="entry name" value="BCTRLSENSOR"/>
</dbReference>
<dbReference type="InterPro" id="IPR001789">
    <property type="entry name" value="Sig_transdc_resp-reg_receiver"/>
</dbReference>
<dbReference type="SMART" id="SM00387">
    <property type="entry name" value="HATPase_c"/>
    <property type="match status" value="1"/>
</dbReference>
<dbReference type="InterPro" id="IPR011623">
    <property type="entry name" value="7TMR_DISM_rcpt_extracell_dom1"/>
</dbReference>
<dbReference type="InterPro" id="IPR004358">
    <property type="entry name" value="Sig_transdc_His_kin-like_C"/>
</dbReference>
<feature type="modified residue" description="4-aspartylphosphate" evidence="4">
    <location>
        <position position="681"/>
    </location>
</feature>
<reference evidence="8 9" key="1">
    <citation type="submission" date="2021-04" db="EMBL/GenBank/DDBJ databases">
        <title>Genomics, taxonomy and metabolism of representatives of sulfur bacteria of the genus Thiothrix: Thiothrix fructosivorans QT, Thiothrix unzii A1T and three new species, Thiothrix subterranea sp. nov., Thiothrix litoralis sp. nov. and 'Candidatus Thiothrix anitrata' sp. nov.</title>
        <authorList>
            <person name="Ravin N.V."/>
            <person name="Smolyakov D."/>
            <person name="Rudenko T.S."/>
            <person name="Mardanov A.V."/>
            <person name="Beletsky A.V."/>
            <person name="Markov N.D."/>
            <person name="Fomenkov A.I."/>
            <person name="Roberts R.J."/>
            <person name="Karnachuk O.V."/>
            <person name="Novikov A."/>
            <person name="Grabovich M.Y."/>
        </authorList>
    </citation>
    <scope>NUCLEOTIDE SEQUENCE [LARGE SCALE GENOMIC DNA]</scope>
    <source>
        <strain evidence="8 9">AS</strain>
    </source>
</reference>
<dbReference type="Pfam" id="PF07695">
    <property type="entry name" value="7TMR-DISM_7TM"/>
    <property type="match status" value="1"/>
</dbReference>
<dbReference type="InterPro" id="IPR036097">
    <property type="entry name" value="HisK_dim/P_sf"/>
</dbReference>
<dbReference type="SUPFAM" id="SSF55874">
    <property type="entry name" value="ATPase domain of HSP90 chaperone/DNA topoisomerase II/histidine kinase"/>
    <property type="match status" value="1"/>
</dbReference>
<dbReference type="RefSeq" id="WP_210222367.1">
    <property type="nucleotide sequence ID" value="NZ_CP072801.1"/>
</dbReference>
<dbReference type="PROSITE" id="PS50109">
    <property type="entry name" value="HIS_KIN"/>
    <property type="match status" value="1"/>
</dbReference>
<feature type="domain" description="Response regulatory" evidence="7">
    <location>
        <begin position="632"/>
        <end position="748"/>
    </location>
</feature>
<feature type="transmembrane region" description="Helical" evidence="5">
    <location>
        <begin position="284"/>
        <end position="304"/>
    </location>
</feature>
<evidence type="ECO:0000256" key="2">
    <source>
        <dbReference type="ARBA" id="ARBA00012438"/>
    </source>
</evidence>
<dbReference type="Gene3D" id="3.30.565.10">
    <property type="entry name" value="Histidine kinase-like ATPase, C-terminal domain"/>
    <property type="match status" value="1"/>
</dbReference>
<dbReference type="InterPro" id="IPR036890">
    <property type="entry name" value="HATPase_C_sf"/>
</dbReference>
<dbReference type="SMART" id="SM00448">
    <property type="entry name" value="REC"/>
    <property type="match status" value="1"/>
</dbReference>
<keyword evidence="9" id="KW-1185">Reference proteome</keyword>
<evidence type="ECO:0000313" key="9">
    <source>
        <dbReference type="Proteomes" id="UP000672039"/>
    </source>
</evidence>
<name>A0ABX7WUC6_9GAMM</name>
<protein>
    <recommendedName>
        <fullName evidence="2">histidine kinase</fullName>
        <ecNumber evidence="2">2.7.13.3</ecNumber>
    </recommendedName>
</protein>
<evidence type="ECO:0000256" key="4">
    <source>
        <dbReference type="PROSITE-ProRule" id="PRU00169"/>
    </source>
</evidence>
<dbReference type="Pfam" id="PF07696">
    <property type="entry name" value="7TMR-DISMED2"/>
    <property type="match status" value="1"/>
</dbReference>
<sequence length="752" mass="83426">MPASAIAQLLTLTDTTESLSASPFISLLEDPTHTLQIEQVVSTEYTQRFQPNSHPDLNLGRSQSVWWLRLDIEQHSSHIWHLLIDFPGIAQANAFAVNQSTQQIIHLGSLLKEQAGQRLPIVSLPTQPGRFSLYIRASNNGKGILTLPIQLLSADALIQKTAKDYLFYGSILAGLGVLALYNFFLLINLRDWNYLTLIVFLLSLALVLQRTTNVIPYLSPLSNPTTVYYPITFQVVIISATQFCRKLIDTKTLFPRTDQVLTAVLIVASGLTPFVGLLPYTDLWSFVLSAGLTLIGSVLGFLALRQGSRIMRSFALAFFVFLGSATPLVIWGMGFLKNVPTTMLIDLFHIGSLLTAILLSLTLAEHTRQLRIQAERATAESQAKDNFLITMSHELRTPMNSVVAATTLLQQEKLPPHQQEYVTCMQTAAHHILGLIDNILDLSSMARATPPLLTLNAFHLQTLLEGLHQMLVIQANAKNLHLYQPAPQELHLLGDHKRLSQVLINLLGNAIKFTEHGKVALRVRQTSATNNNSISLYFEVSDTGIGISATDQQRLFQPFTQLASHRARQHTGSGLGLAISHKLVEAMGGKLELESTPGKGSRFFFTLQFPLYLPTEETSLKPIPPKLPQNKHILLVDDEKINRFFGQKLLQTLGVTVNSAASGAEAIQQLQQQHFDLVFMDVSMPGMDGYETTQRIRYDSRFTDLPIIALTAHAIAGERERCLAAGMNDYLTKPFALDEICAIIYQWTASTP</sequence>
<dbReference type="PROSITE" id="PS50110">
    <property type="entry name" value="RESPONSE_REGULATORY"/>
    <property type="match status" value="1"/>
</dbReference>
<dbReference type="Gene3D" id="1.10.287.130">
    <property type="match status" value="1"/>
</dbReference>
<dbReference type="Gene3D" id="3.40.50.2300">
    <property type="match status" value="1"/>
</dbReference>
<feature type="transmembrane region" description="Helical" evidence="5">
    <location>
        <begin position="316"/>
        <end position="336"/>
    </location>
</feature>
<dbReference type="CDD" id="cd16922">
    <property type="entry name" value="HATPase_EvgS-ArcB-TorS-like"/>
    <property type="match status" value="1"/>
</dbReference>
<dbReference type="PANTHER" id="PTHR45339">
    <property type="entry name" value="HYBRID SIGNAL TRANSDUCTION HISTIDINE KINASE J"/>
    <property type="match status" value="1"/>
</dbReference>
<proteinExistence type="predicted"/>
<dbReference type="SMART" id="SM00388">
    <property type="entry name" value="HisKA"/>
    <property type="match status" value="1"/>
</dbReference>
<dbReference type="CDD" id="cd17546">
    <property type="entry name" value="REC_hyHK_CKI1_RcsC-like"/>
    <property type="match status" value="1"/>
</dbReference>
<dbReference type="CDD" id="cd00082">
    <property type="entry name" value="HisKA"/>
    <property type="match status" value="1"/>
</dbReference>
<dbReference type="Proteomes" id="UP000672039">
    <property type="component" value="Chromosome"/>
</dbReference>
<feature type="domain" description="Histidine kinase" evidence="6">
    <location>
        <begin position="390"/>
        <end position="611"/>
    </location>
</feature>
<dbReference type="Gene3D" id="2.60.40.2380">
    <property type="match status" value="1"/>
</dbReference>
<feature type="transmembrane region" description="Helical" evidence="5">
    <location>
        <begin position="192"/>
        <end position="208"/>
    </location>
</feature>
<feature type="transmembrane region" description="Helical" evidence="5">
    <location>
        <begin position="342"/>
        <end position="364"/>
    </location>
</feature>
<dbReference type="InterPro" id="IPR003594">
    <property type="entry name" value="HATPase_dom"/>
</dbReference>
<dbReference type="EC" id="2.7.13.3" evidence="2"/>
<evidence type="ECO:0000256" key="1">
    <source>
        <dbReference type="ARBA" id="ARBA00000085"/>
    </source>
</evidence>
<accession>A0ABX7WUC6</accession>
<dbReference type="SUPFAM" id="SSF52172">
    <property type="entry name" value="CheY-like"/>
    <property type="match status" value="1"/>
</dbReference>
<feature type="transmembrane region" description="Helical" evidence="5">
    <location>
        <begin position="165"/>
        <end position="185"/>
    </location>
</feature>
<dbReference type="EMBL" id="CP072801">
    <property type="protein sequence ID" value="QTR45993.1"/>
    <property type="molecule type" value="Genomic_DNA"/>
</dbReference>